<reference evidence="4" key="1">
    <citation type="journal article" date="2019" name="Int. J. Syst. Evol. Microbiol.">
        <title>The Global Catalogue of Microorganisms (GCM) 10K type strain sequencing project: providing services to taxonomists for standard genome sequencing and annotation.</title>
        <authorList>
            <consortium name="The Broad Institute Genomics Platform"/>
            <consortium name="The Broad Institute Genome Sequencing Center for Infectious Disease"/>
            <person name="Wu L."/>
            <person name="Ma J."/>
        </authorList>
    </citation>
    <scope>NUCLEOTIDE SEQUENCE [LARGE SCALE GENOMIC DNA]</scope>
    <source>
        <strain evidence="4">CGMCC 1.12371</strain>
    </source>
</reference>
<dbReference type="Pfam" id="PF00171">
    <property type="entry name" value="Aldedh"/>
    <property type="match status" value="1"/>
</dbReference>
<sequence>MDMKTSPLALLKDPSLLKTDALINGQWVAGSARFDVHDPATGLKLADVANLGPADAEAAIAAADAAWAAWRNK</sequence>
<dbReference type="InterPro" id="IPR016161">
    <property type="entry name" value="Ald_DH/histidinol_DH"/>
</dbReference>
<dbReference type="Gene3D" id="3.40.605.10">
    <property type="entry name" value="Aldehyde Dehydrogenase, Chain A, domain 1"/>
    <property type="match status" value="1"/>
</dbReference>
<evidence type="ECO:0000313" key="3">
    <source>
        <dbReference type="EMBL" id="MFC7410509.1"/>
    </source>
</evidence>
<dbReference type="SUPFAM" id="SSF53720">
    <property type="entry name" value="ALDH-like"/>
    <property type="match status" value="1"/>
</dbReference>
<protein>
    <submittedName>
        <fullName evidence="3">Aldehyde dehydrogenase family protein</fullName>
    </submittedName>
</protein>
<proteinExistence type="predicted"/>
<feature type="non-terminal residue" evidence="3">
    <location>
        <position position="73"/>
    </location>
</feature>
<evidence type="ECO:0000256" key="1">
    <source>
        <dbReference type="ARBA" id="ARBA00023002"/>
    </source>
</evidence>
<organism evidence="3 4">
    <name type="scientific">Hydrogenophaga atypica</name>
    <dbReference type="NCBI Taxonomy" id="249409"/>
    <lineage>
        <taxon>Bacteria</taxon>
        <taxon>Pseudomonadati</taxon>
        <taxon>Pseudomonadota</taxon>
        <taxon>Betaproteobacteria</taxon>
        <taxon>Burkholderiales</taxon>
        <taxon>Comamonadaceae</taxon>
        <taxon>Hydrogenophaga</taxon>
    </lineage>
</organism>
<dbReference type="Proteomes" id="UP001596501">
    <property type="component" value="Unassembled WGS sequence"/>
</dbReference>
<keyword evidence="1" id="KW-0560">Oxidoreductase</keyword>
<dbReference type="InterPro" id="IPR016162">
    <property type="entry name" value="Ald_DH_N"/>
</dbReference>
<dbReference type="RefSeq" id="WP_382225692.1">
    <property type="nucleotide sequence ID" value="NZ_JBHTCA010000015.1"/>
</dbReference>
<name>A0ABW2QM46_9BURK</name>
<dbReference type="EMBL" id="JBHTCA010000015">
    <property type="protein sequence ID" value="MFC7410509.1"/>
    <property type="molecule type" value="Genomic_DNA"/>
</dbReference>
<keyword evidence="4" id="KW-1185">Reference proteome</keyword>
<comment type="caution">
    <text evidence="3">The sequence shown here is derived from an EMBL/GenBank/DDBJ whole genome shotgun (WGS) entry which is preliminary data.</text>
</comment>
<accession>A0ABW2QM46</accession>
<dbReference type="InterPro" id="IPR015590">
    <property type="entry name" value="Aldehyde_DH_dom"/>
</dbReference>
<feature type="domain" description="Aldehyde dehydrogenase" evidence="2">
    <location>
        <begin position="27"/>
        <end position="72"/>
    </location>
</feature>
<gene>
    <name evidence="3" type="ORF">ACFQPB_16710</name>
</gene>
<evidence type="ECO:0000259" key="2">
    <source>
        <dbReference type="Pfam" id="PF00171"/>
    </source>
</evidence>
<evidence type="ECO:0000313" key="4">
    <source>
        <dbReference type="Proteomes" id="UP001596501"/>
    </source>
</evidence>